<evidence type="ECO:0000256" key="1">
    <source>
        <dbReference type="ARBA" id="ARBA00023002"/>
    </source>
</evidence>
<reference evidence="5 6" key="1">
    <citation type="submission" date="2019-06" db="EMBL/GenBank/DDBJ databases">
        <title>Emergence of pandrug resistant Empedobacter falsenii in China.</title>
        <authorList>
            <person name="Dong N."/>
            <person name="Chen S."/>
            <person name="Zhang R."/>
        </authorList>
    </citation>
    <scope>NUCLEOTIDE SEQUENCE [LARGE SCALE GENOMIC DNA]</scope>
    <source>
        <strain evidence="5 6">1681-1</strain>
    </source>
</reference>
<sequence length="485" mass="56445">MKTKLNKKLYHQENELPIKIIQFGGGNFMRAFTDYVIDKLNKDANFNAGIANIKVTPSGSSFHTFEEQDNLYTLFIRGIKKGELIDENRVISAIQKSINPYKEYQDFLKLAKEDQLEFVFSNTTESGIVFNPSEDKLENAPHENFPAKLTAFLYERYLYFNGDNNKGLTIIPCELIENNAIILKDYILEYAKLWNLEDEFITWINTSNNFHNTLVDRIVPGFPKDDLESYTNQLNYEDELIVVSEAFLFWAIEGDEKLEEKIPLSKANEQILLVENIAPYRTSKVRILNGAHTSMVPFSIMLGIETVRNAIDNKLAGNFIKNIIYNEIIPILDLPEEQLKEYTEDVLDRFRNPFIKHYLSSIALNSISKFKVRVLPSLLDYVEKFNQIPKGITFSLACLIRFYKGDWNNQKLPVNDDEAIINEFKNIWKDNDYQQISNSVLKNINFWEQDLTKVNQLENEVEKALRLIDEYGIEKSYEMYSNQTI</sequence>
<dbReference type="NCBIfam" id="NF002969">
    <property type="entry name" value="PRK03643.1"/>
    <property type="match status" value="1"/>
</dbReference>
<organism evidence="5 6">
    <name type="scientific">Empedobacter falsenii</name>
    <dbReference type="NCBI Taxonomy" id="343874"/>
    <lineage>
        <taxon>Bacteria</taxon>
        <taxon>Pseudomonadati</taxon>
        <taxon>Bacteroidota</taxon>
        <taxon>Flavobacteriia</taxon>
        <taxon>Flavobacteriales</taxon>
        <taxon>Weeksellaceae</taxon>
        <taxon>Empedobacter</taxon>
    </lineage>
</organism>
<dbReference type="RefSeq" id="WP_180906631.1">
    <property type="nucleotide sequence ID" value="NZ_CP040908.1"/>
</dbReference>
<dbReference type="EMBL" id="CP040908">
    <property type="protein sequence ID" value="QLL57991.1"/>
    <property type="molecule type" value="Genomic_DNA"/>
</dbReference>
<dbReference type="PANTHER" id="PTHR30524:SF0">
    <property type="entry name" value="ALTRONATE OXIDOREDUCTASE-RELATED"/>
    <property type="match status" value="1"/>
</dbReference>
<dbReference type="Gene3D" id="3.40.50.720">
    <property type="entry name" value="NAD(P)-binding Rossmann-like Domain"/>
    <property type="match status" value="1"/>
</dbReference>
<dbReference type="Gene3D" id="1.10.1040.10">
    <property type="entry name" value="N-(1-d-carboxylethyl)-l-norvaline Dehydrogenase, domain 2"/>
    <property type="match status" value="1"/>
</dbReference>
<evidence type="ECO:0000259" key="3">
    <source>
        <dbReference type="Pfam" id="PF01232"/>
    </source>
</evidence>
<dbReference type="Pfam" id="PF08125">
    <property type="entry name" value="Mannitol_dh_C"/>
    <property type="match status" value="1"/>
</dbReference>
<dbReference type="PANTHER" id="PTHR30524">
    <property type="entry name" value="MANNITOL-1-PHOSPHATE 5-DEHYDROGENASE"/>
    <property type="match status" value="1"/>
</dbReference>
<keyword evidence="6" id="KW-1185">Reference proteome</keyword>
<dbReference type="GO" id="GO:0008926">
    <property type="term" value="F:mannitol-1-phosphate 5-dehydrogenase activity"/>
    <property type="evidence" value="ECO:0007669"/>
    <property type="project" value="TreeGrafter"/>
</dbReference>
<evidence type="ECO:0000313" key="6">
    <source>
        <dbReference type="Proteomes" id="UP000510643"/>
    </source>
</evidence>
<dbReference type="InterPro" id="IPR008927">
    <property type="entry name" value="6-PGluconate_DH-like_C_sf"/>
</dbReference>
<dbReference type="Pfam" id="PF01232">
    <property type="entry name" value="Mannitol_dh"/>
    <property type="match status" value="1"/>
</dbReference>
<dbReference type="SUPFAM" id="SSF48179">
    <property type="entry name" value="6-phosphogluconate dehydrogenase C-terminal domain-like"/>
    <property type="match status" value="1"/>
</dbReference>
<dbReference type="PRINTS" id="PR00084">
    <property type="entry name" value="MTLDHDRGNASE"/>
</dbReference>
<feature type="domain" description="Mannitol dehydrogenase N-terminal" evidence="3">
    <location>
        <begin position="19"/>
        <end position="264"/>
    </location>
</feature>
<dbReference type="Proteomes" id="UP000510643">
    <property type="component" value="Chromosome"/>
</dbReference>
<accession>A0A7H9DTE1</accession>
<dbReference type="InterPro" id="IPR013118">
    <property type="entry name" value="Mannitol_DH_C"/>
</dbReference>
<keyword evidence="2" id="KW-0520">NAD</keyword>
<gene>
    <name evidence="5" type="ORF">FH779_07820</name>
</gene>
<dbReference type="GO" id="GO:0019698">
    <property type="term" value="P:D-galacturonate catabolic process"/>
    <property type="evidence" value="ECO:0007669"/>
    <property type="project" value="TreeGrafter"/>
</dbReference>
<dbReference type="GO" id="GO:0005829">
    <property type="term" value="C:cytosol"/>
    <property type="evidence" value="ECO:0007669"/>
    <property type="project" value="TreeGrafter"/>
</dbReference>
<dbReference type="InterPro" id="IPR013131">
    <property type="entry name" value="Mannitol_DH_N"/>
</dbReference>
<dbReference type="SUPFAM" id="SSF51735">
    <property type="entry name" value="NAD(P)-binding Rossmann-fold domains"/>
    <property type="match status" value="1"/>
</dbReference>
<dbReference type="GO" id="GO:0009026">
    <property type="term" value="F:tagaturonate reductase activity"/>
    <property type="evidence" value="ECO:0007669"/>
    <property type="project" value="TreeGrafter"/>
</dbReference>
<dbReference type="InterPro" id="IPR000669">
    <property type="entry name" value="Mannitol_DH"/>
</dbReference>
<evidence type="ECO:0000259" key="4">
    <source>
        <dbReference type="Pfam" id="PF08125"/>
    </source>
</evidence>
<evidence type="ECO:0000313" key="5">
    <source>
        <dbReference type="EMBL" id="QLL57991.1"/>
    </source>
</evidence>
<dbReference type="GeneID" id="78401356"/>
<evidence type="ECO:0000256" key="2">
    <source>
        <dbReference type="ARBA" id="ARBA00023027"/>
    </source>
</evidence>
<feature type="domain" description="Mannitol dehydrogenase C-terminal" evidence="4">
    <location>
        <begin position="276"/>
        <end position="466"/>
    </location>
</feature>
<dbReference type="InterPro" id="IPR036291">
    <property type="entry name" value="NAD(P)-bd_dom_sf"/>
</dbReference>
<dbReference type="InterPro" id="IPR013328">
    <property type="entry name" value="6PGD_dom2"/>
</dbReference>
<dbReference type="GO" id="GO:0019592">
    <property type="term" value="P:mannitol catabolic process"/>
    <property type="evidence" value="ECO:0007669"/>
    <property type="project" value="TreeGrafter"/>
</dbReference>
<name>A0A7H9DTE1_9FLAO</name>
<protein>
    <submittedName>
        <fullName evidence="5">Tagaturonate reductase</fullName>
    </submittedName>
</protein>
<proteinExistence type="predicted"/>
<dbReference type="KEGG" id="efal:FH779_07820"/>
<dbReference type="AlphaFoldDB" id="A0A7H9DTE1"/>
<keyword evidence="1" id="KW-0560">Oxidoreductase</keyword>